<dbReference type="Proteomes" id="UP000553981">
    <property type="component" value="Unassembled WGS sequence"/>
</dbReference>
<dbReference type="EMBL" id="JABCUI010000001">
    <property type="protein sequence ID" value="NMW86540.1"/>
    <property type="molecule type" value="Genomic_DNA"/>
</dbReference>
<sequence>MAPFFSTQLRHVRKELTVDLAAVNPARLHLAPLDLHYRKFLDDHPADTVKG</sequence>
<name>A0A7Y0UG79_9ACTO</name>
<evidence type="ECO:0000313" key="2">
    <source>
        <dbReference type="Proteomes" id="UP000553981"/>
    </source>
</evidence>
<dbReference type="AlphaFoldDB" id="A0A7Y0UG79"/>
<proteinExistence type="predicted"/>
<gene>
    <name evidence="1" type="ORF">HHJ67_02075</name>
</gene>
<protein>
    <submittedName>
        <fullName evidence="1">Uncharacterized protein</fullName>
    </submittedName>
</protein>
<organism evidence="1 2">
    <name type="scientific">Mobiluncus curtisii</name>
    <dbReference type="NCBI Taxonomy" id="2051"/>
    <lineage>
        <taxon>Bacteria</taxon>
        <taxon>Bacillati</taxon>
        <taxon>Actinomycetota</taxon>
        <taxon>Actinomycetes</taxon>
        <taxon>Actinomycetales</taxon>
        <taxon>Actinomycetaceae</taxon>
        <taxon>Mobiluncus</taxon>
    </lineage>
</organism>
<dbReference type="RefSeq" id="WP_004008385.1">
    <property type="nucleotide sequence ID" value="NZ_CAMYEK010000002.1"/>
</dbReference>
<comment type="caution">
    <text evidence="1">The sequence shown here is derived from an EMBL/GenBank/DDBJ whole genome shotgun (WGS) entry which is preliminary data.</text>
</comment>
<accession>A0A7Y0UG79</accession>
<evidence type="ECO:0000313" key="1">
    <source>
        <dbReference type="EMBL" id="NMW86540.1"/>
    </source>
</evidence>
<reference evidence="1 2" key="1">
    <citation type="submission" date="2020-04" db="EMBL/GenBank/DDBJ databases">
        <title>Antimicrobial susceptibility and clonality of vaginal-derived multi-drug resistant Mobiluncus isolates in China.</title>
        <authorList>
            <person name="Zhang X."/>
        </authorList>
    </citation>
    <scope>NUCLEOTIDE SEQUENCE [LARGE SCALE GENOMIC DNA]</scope>
    <source>
        <strain evidence="1 2">19</strain>
    </source>
</reference>